<organism evidence="9 10">
    <name type="scientific">Sporisorium scitamineum</name>
    <dbReference type="NCBI Taxonomy" id="49012"/>
    <lineage>
        <taxon>Eukaryota</taxon>
        <taxon>Fungi</taxon>
        <taxon>Dikarya</taxon>
        <taxon>Basidiomycota</taxon>
        <taxon>Ustilaginomycotina</taxon>
        <taxon>Ustilaginomycetes</taxon>
        <taxon>Ustilaginales</taxon>
        <taxon>Ustilaginaceae</taxon>
        <taxon>Sporisorium</taxon>
    </lineage>
</organism>
<dbReference type="Gene3D" id="1.10.260.130">
    <property type="match status" value="1"/>
</dbReference>
<reference evidence="9" key="1">
    <citation type="submission" date="2014-06" db="EMBL/GenBank/DDBJ databases">
        <authorList>
            <person name="Berkman J.Paul."/>
        </authorList>
    </citation>
    <scope>NUCLEOTIDE SEQUENCE [LARGE SCALE GENOMIC DNA]</scope>
</reference>
<dbReference type="AlphaFoldDB" id="A0A0F7S6Y3"/>
<dbReference type="PIRSF" id="PIRSF029171">
    <property type="entry name" value="Esterase_LipA"/>
    <property type="match status" value="1"/>
</dbReference>
<dbReference type="SMR" id="A0A0F7S6Y3"/>
<evidence type="ECO:0000256" key="2">
    <source>
        <dbReference type="ARBA" id="ARBA00004613"/>
    </source>
</evidence>
<protein>
    <recommendedName>
        <fullName evidence="7">Lipase</fullName>
        <ecNumber evidence="7">3.1.1.3</ecNumber>
    </recommendedName>
</protein>
<dbReference type="SUPFAM" id="SSF53474">
    <property type="entry name" value="alpha/beta-Hydrolases"/>
    <property type="match status" value="1"/>
</dbReference>
<dbReference type="InterPro" id="IPR029058">
    <property type="entry name" value="AB_hydrolase_fold"/>
</dbReference>
<name>A0A0F7S6Y3_9BASI</name>
<evidence type="ECO:0000313" key="8">
    <source>
        <dbReference type="EMBL" id="CDR87212.1"/>
    </source>
</evidence>
<reference evidence="8" key="3">
    <citation type="submission" date="2014-06" db="EMBL/GenBank/DDBJ databases">
        <authorList>
            <person name="Ju J."/>
            <person name="Zhang J."/>
        </authorList>
    </citation>
    <scope>NUCLEOTIDE SEQUENCE</scope>
    <source>
        <strain evidence="8">SscI8</strain>
    </source>
</reference>
<dbReference type="GO" id="GO:0016042">
    <property type="term" value="P:lipid catabolic process"/>
    <property type="evidence" value="ECO:0007669"/>
    <property type="project" value="UniProtKB-UniRule"/>
</dbReference>
<feature type="chain" id="PRO_5015023918" description="Lipase" evidence="7">
    <location>
        <begin position="21"/>
        <end position="459"/>
    </location>
</feature>
<evidence type="ECO:0000256" key="5">
    <source>
        <dbReference type="ARBA" id="ARBA00022963"/>
    </source>
</evidence>
<evidence type="ECO:0000256" key="3">
    <source>
        <dbReference type="ARBA" id="ARBA00022525"/>
    </source>
</evidence>
<dbReference type="EMBL" id="LK056653">
    <property type="protein sequence ID" value="CDR87212.1"/>
    <property type="molecule type" value="Genomic_DNA"/>
</dbReference>
<evidence type="ECO:0000256" key="7">
    <source>
        <dbReference type="PIRNR" id="PIRNR029171"/>
    </source>
</evidence>
<reference evidence="10" key="2">
    <citation type="submission" date="2014-06" db="EMBL/GenBank/DDBJ databases">
        <authorList>
            <person name="Berkman P.J."/>
        </authorList>
    </citation>
    <scope>NUCLEOTIDE SEQUENCE [LARGE SCALE GENOMIC DNA]</scope>
</reference>
<comment type="similarity">
    <text evidence="7">Belongs to the AB hydrolase superfamily. Lipase family.</text>
</comment>
<keyword evidence="4" id="KW-0378">Hydrolase</keyword>
<dbReference type="Pfam" id="PF03583">
    <property type="entry name" value="LIP"/>
    <property type="match status" value="1"/>
</dbReference>
<gene>
    <name evidence="9" type="primary">SSCI61440.1</name>
    <name evidence="8" type="ORF">SPSC_00338</name>
</gene>
<dbReference type="Gene3D" id="3.40.50.1820">
    <property type="entry name" value="alpha/beta hydrolase"/>
    <property type="match status" value="1"/>
</dbReference>
<keyword evidence="5 7" id="KW-0442">Lipid degradation</keyword>
<dbReference type="InterPro" id="IPR005152">
    <property type="entry name" value="Lipase_secreted"/>
</dbReference>
<dbReference type="OrthoDB" id="2373480at2759"/>
<keyword evidence="6 7" id="KW-0443">Lipid metabolism</keyword>
<dbReference type="Proteomes" id="UP000242770">
    <property type="component" value="Unassembled WGS sequence"/>
</dbReference>
<dbReference type="PANTHER" id="PTHR34853">
    <property type="match status" value="1"/>
</dbReference>
<sequence length="459" mass="48853">MKFFPQAVVALAAAATAALAVPMQKRAQYPDPNDDPFYSVPANIGSYSNGQVIQSRSATTDIGNANNALSFQLLYRTTNTSNQADATVATVWIPAKPASPPKIFSYQVYEDATQLDCAPSYNYLSGLEQPGKATVILDTPIIIGWALQQGYYVVSADHEGPKAAFIAGYQEGRAILDGIRALRNFKDLPSSSAVGFYGYSGGGHATGWAVNLADSYAPDVNIIGAAYGGLPASTRDIFNFLNGGVFAGFAVAGVSGLGQAYPELEAFVEPRLNAKGQEALKKFRSRGFCIGQVVTNENFVDIYTLVNDSNILNQPIPSEVLAKETLLQSQASYTVPVPKFPRFIWHALEDEIVPFIPAQKYVQEQCAKGANINWNVFPIAEHLTAEIFGLVPGLYWLSQAYAGKAPKVTCGGGTPAITGVTSPSAQQVLGADLAKQLSSLNGKQSAFGKPFGSITPPTS</sequence>
<proteinExistence type="inferred from homology"/>
<dbReference type="EMBL" id="CCFA01003654">
    <property type="protein sequence ID" value="CDW98747.1"/>
    <property type="molecule type" value="Genomic_DNA"/>
</dbReference>
<evidence type="ECO:0000313" key="9">
    <source>
        <dbReference type="EMBL" id="CDW98747.1"/>
    </source>
</evidence>
<evidence type="ECO:0000256" key="4">
    <source>
        <dbReference type="ARBA" id="ARBA00022801"/>
    </source>
</evidence>
<dbReference type="PANTHER" id="PTHR34853:SF1">
    <property type="entry name" value="LIPASE 5"/>
    <property type="match status" value="1"/>
</dbReference>
<accession>A0A0F7S6Y3</accession>
<keyword evidence="10" id="KW-1185">Reference proteome</keyword>
<evidence type="ECO:0000256" key="6">
    <source>
        <dbReference type="ARBA" id="ARBA00023098"/>
    </source>
</evidence>
<keyword evidence="3 7" id="KW-0964">Secreted</keyword>
<comment type="subcellular location">
    <subcellularLocation>
        <location evidence="2">Secreted</location>
    </subcellularLocation>
</comment>
<feature type="signal peptide" evidence="7">
    <location>
        <begin position="1"/>
        <end position="20"/>
    </location>
</feature>
<dbReference type="GO" id="GO:0004806">
    <property type="term" value="F:triacylglycerol lipase activity"/>
    <property type="evidence" value="ECO:0007669"/>
    <property type="project" value="UniProtKB-UniRule"/>
</dbReference>
<keyword evidence="7" id="KW-0732">Signal</keyword>
<evidence type="ECO:0000313" key="10">
    <source>
        <dbReference type="Proteomes" id="UP000242770"/>
    </source>
</evidence>
<comment type="catalytic activity">
    <reaction evidence="1 7">
        <text>a triacylglycerol + H2O = a diacylglycerol + a fatty acid + H(+)</text>
        <dbReference type="Rhea" id="RHEA:12044"/>
        <dbReference type="ChEBI" id="CHEBI:15377"/>
        <dbReference type="ChEBI" id="CHEBI:15378"/>
        <dbReference type="ChEBI" id="CHEBI:17855"/>
        <dbReference type="ChEBI" id="CHEBI:18035"/>
        <dbReference type="ChEBI" id="CHEBI:28868"/>
        <dbReference type="EC" id="3.1.1.3"/>
    </reaction>
</comment>
<dbReference type="EC" id="3.1.1.3" evidence="7"/>
<evidence type="ECO:0000256" key="1">
    <source>
        <dbReference type="ARBA" id="ARBA00001024"/>
    </source>
</evidence>
<dbReference type="GO" id="GO:0005576">
    <property type="term" value="C:extracellular region"/>
    <property type="evidence" value="ECO:0007669"/>
    <property type="project" value="UniProtKB-SubCell"/>
</dbReference>